<comment type="caution">
    <text evidence="3">The sequence shown here is derived from an EMBL/GenBank/DDBJ whole genome shotgun (WGS) entry which is preliminary data.</text>
</comment>
<gene>
    <name evidence="3" type="ORF">CVT23_00060</name>
</gene>
<dbReference type="PANTHER" id="PTHR43767:SF1">
    <property type="entry name" value="NONRIBOSOMAL PEPTIDE SYNTHASE PES1 (EUROFUNG)-RELATED"/>
    <property type="match status" value="1"/>
</dbReference>
<sequence>MKLDIAYPTRREDIVFRDLVEKYAKTQPDRIFAQFEDGSIWTWGELREKAVHIARGLRALGVSQGDHVISWQPTSADAIRTWFGINYLGAVYVPFNTAYRGGVLEHVVWLSDAKLAVVHADLLGRMGEVNPHDVKTIVAVGGEARPVEGYEVLDQAALSPGPPPGADEAPPELERPIEPWDNQSMIFTSGTTGPSKGVLSSYKQLGMSGNILYYWLTADDRALVNLPLFHISGTTLLTRMLAIGGSIAVVESFRTEEFWSVIRRLGVTCTLMMGSISTFLMKLPEDDDQRNSPLKSVLIPPLTSEVIAYAKRIGVDWYTTFSMTEANVPLISRPNPEKPGTCGRIRRGAEVRIVDEHDNEVPVGAVGELIIRDDEPWALCSGYHKNPEATAKAWRNGWFHTGDAVRRDDDGDFYFVDRLKDAIRRRGENISSYEVEVEVNAHPDVREAAAIAVASEHGEDEVMVVVMPVEGRTIDPKALVEFLIPRMPHFMVPRYVRVMKELPRTPTTKVQKVRLREAGVTDDTFDREAAGIRVRRHSFRKSA</sequence>
<dbReference type="OrthoDB" id="7315605at2"/>
<evidence type="ECO:0000259" key="2">
    <source>
        <dbReference type="Pfam" id="PF13193"/>
    </source>
</evidence>
<dbReference type="EMBL" id="PHIG01000002">
    <property type="protein sequence ID" value="PJK31723.1"/>
    <property type="molecule type" value="Genomic_DNA"/>
</dbReference>
<feature type="domain" description="AMP-dependent synthetase/ligase" evidence="1">
    <location>
        <begin position="21"/>
        <end position="383"/>
    </location>
</feature>
<evidence type="ECO:0000313" key="3">
    <source>
        <dbReference type="EMBL" id="PJK31723.1"/>
    </source>
</evidence>
<dbReference type="RefSeq" id="WP_109795049.1">
    <property type="nucleotide sequence ID" value="NZ_PHIG01000002.1"/>
</dbReference>
<dbReference type="PROSITE" id="PS00455">
    <property type="entry name" value="AMP_BINDING"/>
    <property type="match status" value="1"/>
</dbReference>
<dbReference type="AlphaFoldDB" id="A0A2M9G7P6"/>
<evidence type="ECO:0000313" key="4">
    <source>
        <dbReference type="Proteomes" id="UP000229498"/>
    </source>
</evidence>
<dbReference type="Pfam" id="PF13193">
    <property type="entry name" value="AMP-binding_C"/>
    <property type="match status" value="1"/>
</dbReference>
<keyword evidence="4" id="KW-1185">Reference proteome</keyword>
<organism evidence="3 4">
    <name type="scientific">Minwuia thermotolerans</name>
    <dbReference type="NCBI Taxonomy" id="2056226"/>
    <lineage>
        <taxon>Bacteria</taxon>
        <taxon>Pseudomonadati</taxon>
        <taxon>Pseudomonadota</taxon>
        <taxon>Alphaproteobacteria</taxon>
        <taxon>Minwuiales</taxon>
        <taxon>Minwuiaceae</taxon>
        <taxon>Minwuia</taxon>
    </lineage>
</organism>
<proteinExistence type="predicted"/>
<dbReference type="Proteomes" id="UP000229498">
    <property type="component" value="Unassembled WGS sequence"/>
</dbReference>
<dbReference type="SUPFAM" id="SSF56801">
    <property type="entry name" value="Acetyl-CoA synthetase-like"/>
    <property type="match status" value="1"/>
</dbReference>
<dbReference type="GO" id="GO:0016878">
    <property type="term" value="F:acid-thiol ligase activity"/>
    <property type="evidence" value="ECO:0007669"/>
    <property type="project" value="UniProtKB-ARBA"/>
</dbReference>
<dbReference type="InterPro" id="IPR025110">
    <property type="entry name" value="AMP-bd_C"/>
</dbReference>
<dbReference type="InterPro" id="IPR020845">
    <property type="entry name" value="AMP-binding_CS"/>
</dbReference>
<dbReference type="InterPro" id="IPR000873">
    <property type="entry name" value="AMP-dep_synth/lig_dom"/>
</dbReference>
<accession>A0A2M9G7P6</accession>
<name>A0A2M9G7P6_9PROT</name>
<dbReference type="Gene3D" id="3.30.300.30">
    <property type="match status" value="1"/>
</dbReference>
<dbReference type="InterPro" id="IPR042099">
    <property type="entry name" value="ANL_N_sf"/>
</dbReference>
<evidence type="ECO:0000259" key="1">
    <source>
        <dbReference type="Pfam" id="PF00501"/>
    </source>
</evidence>
<dbReference type="InterPro" id="IPR050237">
    <property type="entry name" value="ATP-dep_AMP-bd_enzyme"/>
</dbReference>
<protein>
    <submittedName>
        <fullName evidence="3">ATP-dependent acyl-CoA ligase</fullName>
    </submittedName>
</protein>
<reference evidence="3 4" key="1">
    <citation type="submission" date="2017-11" db="EMBL/GenBank/DDBJ databases">
        <title>Draft genome sequence of Rhizobiales bacterium SY3-13.</title>
        <authorList>
            <person name="Sun C."/>
        </authorList>
    </citation>
    <scope>NUCLEOTIDE SEQUENCE [LARGE SCALE GENOMIC DNA]</scope>
    <source>
        <strain evidence="3 4">SY3-13</strain>
    </source>
</reference>
<feature type="domain" description="AMP-binding enzyme C-terminal" evidence="2">
    <location>
        <begin position="434"/>
        <end position="509"/>
    </location>
</feature>
<keyword evidence="3" id="KW-0436">Ligase</keyword>
<dbReference type="InterPro" id="IPR045851">
    <property type="entry name" value="AMP-bd_C_sf"/>
</dbReference>
<dbReference type="Pfam" id="PF00501">
    <property type="entry name" value="AMP-binding"/>
    <property type="match status" value="1"/>
</dbReference>
<dbReference type="Gene3D" id="3.40.50.12780">
    <property type="entry name" value="N-terminal domain of ligase-like"/>
    <property type="match status" value="1"/>
</dbReference>
<dbReference type="PANTHER" id="PTHR43767">
    <property type="entry name" value="LONG-CHAIN-FATTY-ACID--COA LIGASE"/>
    <property type="match status" value="1"/>
</dbReference>